<dbReference type="eggNOG" id="COG1293">
    <property type="taxonomic scope" value="Bacteria"/>
</dbReference>
<dbReference type="OrthoDB" id="3201900at2"/>
<evidence type="ECO:0000259" key="1">
    <source>
        <dbReference type="Pfam" id="PF25791"/>
    </source>
</evidence>
<name>A0A059G2I7_9PROT</name>
<proteinExistence type="predicted"/>
<dbReference type="STRING" id="1280953.HOC_17441"/>
<feature type="domain" description="Probable ATP-binding protein BrxC winged helix-turn-helix" evidence="1">
    <location>
        <begin position="764"/>
        <end position="846"/>
    </location>
</feature>
<evidence type="ECO:0000313" key="5">
    <source>
        <dbReference type="Proteomes" id="UP000024942"/>
    </source>
</evidence>
<dbReference type="InterPro" id="IPR027417">
    <property type="entry name" value="P-loop_NTPase"/>
</dbReference>
<evidence type="ECO:0000313" key="4">
    <source>
        <dbReference type="EMBL" id="KDA01077.1"/>
    </source>
</evidence>
<organism evidence="4 5">
    <name type="scientific">Hyphomonas oceanitis SCH89</name>
    <dbReference type="NCBI Taxonomy" id="1280953"/>
    <lineage>
        <taxon>Bacteria</taxon>
        <taxon>Pseudomonadati</taxon>
        <taxon>Pseudomonadota</taxon>
        <taxon>Alphaproteobacteria</taxon>
        <taxon>Hyphomonadales</taxon>
        <taxon>Hyphomonadaceae</taxon>
        <taxon>Hyphomonas</taxon>
    </lineage>
</organism>
<dbReference type="EMBL" id="ARYL01000037">
    <property type="protein sequence ID" value="KDA01077.1"/>
    <property type="molecule type" value="Genomic_DNA"/>
</dbReference>
<dbReference type="RefSeq" id="WP_035540926.1">
    <property type="nucleotide sequence ID" value="NZ_ARYL01000037.1"/>
</dbReference>
<dbReference type="Pfam" id="PF25791">
    <property type="entry name" value="WHD_BREX_BrxC"/>
    <property type="match status" value="1"/>
</dbReference>
<feature type="domain" description="Probable ATP-binding protein BrxC 4th six-stranded beta-sheet" evidence="3">
    <location>
        <begin position="555"/>
        <end position="726"/>
    </location>
</feature>
<accession>A0A059G2I7</accession>
<reference evidence="4 5" key="1">
    <citation type="journal article" date="2014" name="Antonie Van Leeuwenhoek">
        <title>Hyphomonas beringensis sp. nov. and Hyphomonas chukchiensis sp. nov., isolated from surface seawater of the Bering Sea and Chukchi Sea.</title>
        <authorList>
            <person name="Li C."/>
            <person name="Lai Q."/>
            <person name="Li G."/>
            <person name="Dong C."/>
            <person name="Wang J."/>
            <person name="Liao Y."/>
            <person name="Shao Z."/>
        </authorList>
    </citation>
    <scope>NUCLEOTIDE SEQUENCE [LARGE SCALE GENOMIC DNA]</scope>
    <source>
        <strain evidence="4 5">SCH89</strain>
    </source>
</reference>
<protein>
    <recommendedName>
        <fullName evidence="6">BREX system P-loop protein BrxC</fullName>
    </recommendedName>
</protein>
<dbReference type="Pfam" id="PF25792">
    <property type="entry name" value="BREX_BrxC_helical"/>
    <property type="match status" value="1"/>
</dbReference>
<dbReference type="InterPro" id="IPR058038">
    <property type="entry name" value="BREX_BrxC_wHTH"/>
</dbReference>
<feature type="domain" description="Probable ATP-binding protein BrxC alpha-helical" evidence="2">
    <location>
        <begin position="857"/>
        <end position="974"/>
    </location>
</feature>
<gene>
    <name evidence="4" type="ORF">HOC_17441</name>
</gene>
<dbReference type="InterPro" id="IPR058037">
    <property type="entry name" value="BREX_BrxC_helical"/>
</dbReference>
<evidence type="ECO:0000259" key="3">
    <source>
        <dbReference type="Pfam" id="PF25796"/>
    </source>
</evidence>
<dbReference type="Pfam" id="PF25796">
    <property type="entry name" value="BREX_BrxC_4th"/>
    <property type="match status" value="1"/>
</dbReference>
<dbReference type="InterPro" id="IPR058036">
    <property type="entry name" value="BREX_BrxC_4th"/>
</dbReference>
<keyword evidence="5" id="KW-1185">Reference proteome</keyword>
<comment type="caution">
    <text evidence="4">The sequence shown here is derived from an EMBL/GenBank/DDBJ whole genome shotgun (WGS) entry which is preliminary data.</text>
</comment>
<dbReference type="AlphaFoldDB" id="A0A059G2I7"/>
<dbReference type="Proteomes" id="UP000024942">
    <property type="component" value="Unassembled WGS sequence"/>
</dbReference>
<evidence type="ECO:0008006" key="6">
    <source>
        <dbReference type="Google" id="ProtNLM"/>
    </source>
</evidence>
<dbReference type="InterPro" id="IPR047679">
    <property type="entry name" value="BREX_BrxC"/>
</dbReference>
<dbReference type="PATRIC" id="fig|1280953.3.peg.3492"/>
<dbReference type="SUPFAM" id="SSF52540">
    <property type="entry name" value="P-loop containing nucleoside triphosphate hydrolases"/>
    <property type="match status" value="1"/>
</dbReference>
<sequence>MGSNLRTVFSKPINRPIDGVIKADDERHLRDEIEEYVLTNEITKNLSKFLEAYNSASGPTGVWISGFFGSGKSHLLKILSLVLEGRIIDGVSAADLLLTKCDHDAMLKGALQKASKTPSTSILFNIDQKAPTVTKTEVDALLVVFQIVFDEMCGYFGKHAHIAQFERDLDRRNQLHLFRDAYEKVAGQSWDLGREVAALEQSNISKAFATITGDQDVPGDILGKYRADYQLSIEGFANQVKAYIDEQEPGFRLNFFVDEVGQYVADNVKLMTNLQTIAESLLTKCGGRSWIIVTAQQDLQAVLGELPTNKQNDFSKIKGRFPLSVSLNSKNVAEVIQKRLLAKTDDAAKEIGALYQREVNNLGTLFRFADGSVGLSQFKDEGHFIDSYPFVPYQYDLFEESIKGLSRHGAFQGRYSSVGERSMLAVFQEVAVEIADLSVGEIASFDRMFDGLRSALTSEAMRSIQLGERNLGNALAVRVLKALFLVKYVDQFKASLTNISILMRERFDQNSAELRKSVEEALALLEQQSYVQRQGEFYDFLTDEEKDVEKEIKNVEIDQTEILKALDELLFDGILGQSKIAHAISGHAYPFAKNIDGTPIGLDRELKIKLVTPFSAGDSSEAEILSSSATSDALVVWLADDARFVSDLSQYERTKKYIKQNQSGAGDTTKDKIIIEKGEQNRRRRRDLSARANELVGDARLFVRGSEVSVGTSNAKARLEEGFQVLIDKVFVSLKILKGQSYSEADIAKYAVPESDDLVSGMTEAEQDVFNFAQTNKSRGINTPVSAVIEHFEKGPYGWPYAAILCQVAMLVGRGKLDATLDSNVLSGASLTASLKNRNSQKQVLLSPQADYSASDIRWLKDFYGEFFGKPLSTNDAKSAGEAAGSAFRDLYSMTEHLQFRSQGYPFHQQVTDALAVLQAAVGKPYGWYLKDLKHAADKLLDMKEQVLDPIAKFIDSPQREIFDSAETFLNQRRSDLGGEEVALARKIESVLTDPGCFRGGGIQSLKAILDDLKSRVGQRLKEAQAASASELTELKVGIQGMDGFQSLDTAEGAHIETEFQRAIERVHAARTVAEARDIPRRFRETDYAKLLVLVSRANRPGVEDPPGKFENDLVNLSKLAVKSKPMLSNEADVDEYVGALRDSLLVAIKSGKKIVL</sequence>
<dbReference type="NCBIfam" id="NF033441">
    <property type="entry name" value="BREX_BrxC"/>
    <property type="match status" value="1"/>
</dbReference>
<evidence type="ECO:0000259" key="2">
    <source>
        <dbReference type="Pfam" id="PF25792"/>
    </source>
</evidence>